<evidence type="ECO:0008006" key="3">
    <source>
        <dbReference type="Google" id="ProtNLM"/>
    </source>
</evidence>
<dbReference type="Proteomes" id="UP000070258">
    <property type="component" value="Unassembled WGS sequence"/>
</dbReference>
<dbReference type="RefSeq" id="WP_068571428.1">
    <property type="nucleotide sequence ID" value="NZ_LSRF01000033.1"/>
</dbReference>
<accession>A0A138AJ17</accession>
<dbReference type="EMBL" id="LSRF01000033">
    <property type="protein sequence ID" value="KXP10394.1"/>
    <property type="molecule type" value="Genomic_DNA"/>
</dbReference>
<sequence length="402" mass="42464">MADIDWEAVGTALIAQVERAVRVAAEDSHGAALRCAAFHGFYADGTQVAWPVVSVATAEWVADNVAEGGLNPADMPYFYDPDDPDRLEAAITAAAVADDGERFAEVVARFEDAVVAACAPATARIRAAGLVGGDFFVVAADEGEELVPRSVSAAVLRECFPRLVAADTERARIAGLPPAERAEEFLALTGRFDGPLTAEDGAAGLIGLGAEALPALIRRIAEARDPWWFAMIAAEIGVPDERVVAALTRRLGTVGLRESTLNWLASALGALGRLDAVEAAGASDEAVAAAASFPLRSMVRPRGPLDYGPLADLLQRRPDLHRPVAERLAPGTSYRELGPGDAPAAFAALASPWPVIRWHAMFVLSHARLTPAERAAFRSAHARLLMDDPSAEVREYAGRVAP</sequence>
<evidence type="ECO:0000313" key="2">
    <source>
        <dbReference type="Proteomes" id="UP000070258"/>
    </source>
</evidence>
<dbReference type="AlphaFoldDB" id="A0A138AJ17"/>
<reference evidence="2" key="1">
    <citation type="submission" date="2016-02" db="EMBL/GenBank/DDBJ databases">
        <authorList>
            <person name="Wen L."/>
            <person name="He K."/>
            <person name="Yang H."/>
        </authorList>
    </citation>
    <scope>NUCLEOTIDE SEQUENCE [LARGE SCALE GENOMIC DNA]</scope>
    <source>
        <strain evidence="2">JCM 15929</strain>
    </source>
</reference>
<protein>
    <recommendedName>
        <fullName evidence="3">DUF4303 domain-containing protein</fullName>
    </recommendedName>
</protein>
<name>A0A138AJ17_9ACTN</name>
<proteinExistence type="predicted"/>
<gene>
    <name evidence="1" type="ORF">AXK60_08075</name>
</gene>
<organism evidence="1 2">
    <name type="scientific">Tsukamurella pseudospumae</name>
    <dbReference type="NCBI Taxonomy" id="239498"/>
    <lineage>
        <taxon>Bacteria</taxon>
        <taxon>Bacillati</taxon>
        <taxon>Actinomycetota</taxon>
        <taxon>Actinomycetes</taxon>
        <taxon>Mycobacteriales</taxon>
        <taxon>Tsukamurellaceae</taxon>
        <taxon>Tsukamurella</taxon>
    </lineage>
</organism>
<evidence type="ECO:0000313" key="1">
    <source>
        <dbReference type="EMBL" id="KXP10394.1"/>
    </source>
</evidence>
<dbReference type="STRING" id="239498.AXK60_08075"/>
<comment type="caution">
    <text evidence="1">The sequence shown here is derived from an EMBL/GenBank/DDBJ whole genome shotgun (WGS) entry which is preliminary data.</text>
</comment>
<dbReference type="OrthoDB" id="5186094at2"/>